<proteinExistence type="predicted"/>
<protein>
    <submittedName>
        <fullName evidence="2">Uncharacterized protein</fullName>
    </submittedName>
</protein>
<gene>
    <name evidence="2" type="ORF">AUC31_10955</name>
</gene>
<dbReference type="RefSeq" id="WP_058382385.1">
    <property type="nucleotide sequence ID" value="NZ_CP013659.2"/>
</dbReference>
<dbReference type="AlphaFoldDB" id="A0A0U2J7D0"/>
<evidence type="ECO:0000313" key="2">
    <source>
        <dbReference type="EMBL" id="ALS75682.1"/>
    </source>
</evidence>
<dbReference type="STRING" id="200991.AUC31_10955"/>
<keyword evidence="1" id="KW-0472">Membrane</keyword>
<sequence>MIFVLAGYIALLVFSVKAFAGKQAHRWIHSGYITAFLLPFLVMAVFLRIIGPFVGSGIGASAVGMAFALVTLITGLGFLYIGYTSKSTH</sequence>
<accession>A0A0U2J7D0</accession>
<feature type="transmembrane region" description="Helical" evidence="1">
    <location>
        <begin position="30"/>
        <end position="50"/>
    </location>
</feature>
<evidence type="ECO:0000313" key="3">
    <source>
        <dbReference type="Proteomes" id="UP000067683"/>
    </source>
</evidence>
<organism evidence="2 3">
    <name type="scientific">Planococcus rifietoensis</name>
    <dbReference type="NCBI Taxonomy" id="200991"/>
    <lineage>
        <taxon>Bacteria</taxon>
        <taxon>Bacillati</taxon>
        <taxon>Bacillota</taxon>
        <taxon>Bacilli</taxon>
        <taxon>Bacillales</taxon>
        <taxon>Caryophanaceae</taxon>
        <taxon>Planococcus</taxon>
    </lineage>
</organism>
<keyword evidence="3" id="KW-1185">Reference proteome</keyword>
<dbReference type="Proteomes" id="UP000067683">
    <property type="component" value="Chromosome"/>
</dbReference>
<dbReference type="EMBL" id="CP013659">
    <property type="protein sequence ID" value="ALS75682.1"/>
    <property type="molecule type" value="Genomic_DNA"/>
</dbReference>
<name>A0A0U2J7D0_9BACL</name>
<dbReference type="OrthoDB" id="2428975at2"/>
<keyword evidence="1" id="KW-0812">Transmembrane</keyword>
<evidence type="ECO:0000256" key="1">
    <source>
        <dbReference type="SAM" id="Phobius"/>
    </source>
</evidence>
<dbReference type="KEGG" id="prt:AUC31_10955"/>
<keyword evidence="1" id="KW-1133">Transmembrane helix</keyword>
<reference evidence="2" key="1">
    <citation type="submission" date="2016-01" db="EMBL/GenBank/DDBJ databases">
        <title>Complete genome of Planococcus rifietoensis type strain M8.</title>
        <authorList>
            <person name="See-Too W.S."/>
        </authorList>
    </citation>
    <scope>NUCLEOTIDE SEQUENCE [LARGE SCALE GENOMIC DNA]</scope>
    <source>
        <strain evidence="2">M8</strain>
    </source>
</reference>
<feature type="transmembrane region" description="Helical" evidence="1">
    <location>
        <begin position="62"/>
        <end position="83"/>
    </location>
</feature>